<proteinExistence type="predicted"/>
<evidence type="ECO:0000256" key="1">
    <source>
        <dbReference type="SAM" id="MobiDB-lite"/>
    </source>
</evidence>
<feature type="compositionally biased region" description="Polar residues" evidence="1">
    <location>
        <begin position="30"/>
        <end position="41"/>
    </location>
</feature>
<feature type="compositionally biased region" description="Low complexity" evidence="1">
    <location>
        <begin position="328"/>
        <end position="341"/>
    </location>
</feature>
<keyword evidence="3" id="KW-1185">Reference proteome</keyword>
<name>A0A1J9QPU5_9PEZI</name>
<protein>
    <submittedName>
        <fullName evidence="2">Uncharacterized protein</fullName>
    </submittedName>
</protein>
<evidence type="ECO:0000313" key="3">
    <source>
        <dbReference type="Proteomes" id="UP000183809"/>
    </source>
</evidence>
<feature type="region of interest" description="Disordered" evidence="1">
    <location>
        <begin position="30"/>
        <end position="54"/>
    </location>
</feature>
<reference evidence="2 3" key="1">
    <citation type="submission" date="2016-10" db="EMBL/GenBank/DDBJ databases">
        <title>Proteomics and genomics reveal pathogen-plant mechanisms compatible with a hemibiotrophic lifestyle of Diplodia corticola.</title>
        <authorList>
            <person name="Fernandes I."/>
            <person name="De Jonge R."/>
            <person name="Van De Peer Y."/>
            <person name="Devreese B."/>
            <person name="Alves A."/>
            <person name="Esteves A.C."/>
        </authorList>
    </citation>
    <scope>NUCLEOTIDE SEQUENCE [LARGE SCALE GENOMIC DNA]</scope>
    <source>
        <strain evidence="2 3">CBS 112549</strain>
    </source>
</reference>
<dbReference type="EMBL" id="MNUE01000060">
    <property type="protein sequence ID" value="OJD30480.1"/>
    <property type="molecule type" value="Genomic_DNA"/>
</dbReference>
<feature type="compositionally biased region" description="Low complexity" evidence="1">
    <location>
        <begin position="378"/>
        <end position="401"/>
    </location>
</feature>
<feature type="compositionally biased region" description="Pro residues" evidence="1">
    <location>
        <begin position="529"/>
        <end position="539"/>
    </location>
</feature>
<dbReference type="RefSeq" id="XP_020126740.1">
    <property type="nucleotide sequence ID" value="XM_020277713.1"/>
</dbReference>
<evidence type="ECO:0000313" key="2">
    <source>
        <dbReference type="EMBL" id="OJD30480.1"/>
    </source>
</evidence>
<dbReference type="GeneID" id="31017974"/>
<gene>
    <name evidence="2" type="ORF">BKCO1_6000048</name>
</gene>
<feature type="region of interest" description="Disordered" evidence="1">
    <location>
        <begin position="365"/>
        <end position="616"/>
    </location>
</feature>
<feature type="region of interest" description="Disordered" evidence="1">
    <location>
        <begin position="224"/>
        <end position="342"/>
    </location>
</feature>
<dbReference type="Proteomes" id="UP000183809">
    <property type="component" value="Unassembled WGS sequence"/>
</dbReference>
<comment type="caution">
    <text evidence="2">The sequence shown here is derived from an EMBL/GenBank/DDBJ whole genome shotgun (WGS) entry which is preliminary data.</text>
</comment>
<dbReference type="OrthoDB" id="5401960at2759"/>
<feature type="compositionally biased region" description="Low complexity" evidence="1">
    <location>
        <begin position="255"/>
        <end position="295"/>
    </location>
</feature>
<organism evidence="2 3">
    <name type="scientific">Diplodia corticola</name>
    <dbReference type="NCBI Taxonomy" id="236234"/>
    <lineage>
        <taxon>Eukaryota</taxon>
        <taxon>Fungi</taxon>
        <taxon>Dikarya</taxon>
        <taxon>Ascomycota</taxon>
        <taxon>Pezizomycotina</taxon>
        <taxon>Dothideomycetes</taxon>
        <taxon>Dothideomycetes incertae sedis</taxon>
        <taxon>Botryosphaeriales</taxon>
        <taxon>Botryosphaeriaceae</taxon>
        <taxon>Diplodia</taxon>
    </lineage>
</organism>
<dbReference type="AlphaFoldDB" id="A0A1J9QPU5"/>
<feature type="compositionally biased region" description="Low complexity" evidence="1">
    <location>
        <begin position="540"/>
        <end position="558"/>
    </location>
</feature>
<feature type="compositionally biased region" description="Polar residues" evidence="1">
    <location>
        <begin position="442"/>
        <end position="451"/>
    </location>
</feature>
<feature type="region of interest" description="Disordered" evidence="1">
    <location>
        <begin position="75"/>
        <end position="102"/>
    </location>
</feature>
<sequence>MMLDDVLPDAPMAVIPGDANDGILGLLSPKSTFSQEQQQASAPVLAATEPQSQRAPTLRDLTDEQLHAMLAASCGTPPPFETVNPSALSSPGPATDFSGSDDSLATHATSPFHPANHRLFGEDYIRTSLSCPPTPGQPPLPAPTARRYSNHLSLHDDAYTEPYDSPVAFPLNDQLPDPVDVDHQPRTCFTLHQKLQDSLMQEDDRSLMDRPHHQLPPRITVLPHNQALPHAPGPSHHQQQYASSPNPPPYPHPYPQAQQQQQQQQQQRRQHLQAQQQQQQPSSSSSSSFSSNPSNTPAPPPPVQITFHRQSGHFIGQPRPRQHPYPPAAAATGPPRQTAPTGYYQTVQGQDREPNVNLLSRSSGTVRIGTPVMQGVLSPPSLSSSSSSASRSTAPSPAPYRAHPHHPFPPPADGSGGSGSSGGSPAFSPVRSFGAVAGATVTADSPRQQQQHQRESGGISARGRTRSNTAPTTTTMTTTTTSSPSSSPSPPSPSNVSGRQNGAPPHPHPHPQRQHHHHRHLHLHRQAPYPSPYPSPRPASSPSSSSSSSSPLPSSHHPTGPHPFPHRPHPHPSGGSNVNVLQRQRQQRQRQQRRLLMSSSTAAAVAGPTSAPRSTSAGMVIVEEEEDGDDETGAAAGRDEDAAVAVAVAVEERHALHQRMWTPEPGGGGGGGGGGDCGVAEGVGGRYGGGGGGGGGGEMGLARLVERRREQDTLILGIQGFVERIGRECEGLSGWVREAVEERGEGEEKGELERKCLEKRNRNFAVTELDEPLEPLPRSMQMETDLEEIPWDVPPNAQEIRNSDHDAITALLEAYSVPFQPDMFLAQKKELYLRFIGANRALMHRVLD</sequence>
<feature type="compositionally biased region" description="Basic residues" evidence="1">
    <location>
        <begin position="507"/>
        <end position="525"/>
    </location>
</feature>
<accession>A0A1J9QPU5</accession>
<feature type="compositionally biased region" description="Pro residues" evidence="1">
    <location>
        <begin position="245"/>
        <end position="254"/>
    </location>
</feature>
<feature type="compositionally biased region" description="Low complexity" evidence="1">
    <location>
        <begin position="466"/>
        <end position="486"/>
    </location>
</feature>